<name>A0A062VE64_9EURY</name>
<dbReference type="HAMAP" id="MF_01095">
    <property type="entry name" value="UPF0292"/>
    <property type="match status" value="1"/>
</dbReference>
<proteinExistence type="inferred from homology"/>
<dbReference type="NCBIfam" id="NF003091">
    <property type="entry name" value="PRK04017.1-2"/>
    <property type="match status" value="1"/>
</dbReference>
<reference evidence="3 4" key="1">
    <citation type="journal article" date="2013" name="Nature">
        <title>Anaerobic oxidation of methane coupled to nitrate reduction in a novel archaeal lineage.</title>
        <authorList>
            <person name="Haroon M.F."/>
            <person name="Hu S."/>
            <person name="Shi Y."/>
            <person name="Imelfort M."/>
            <person name="Keller J."/>
            <person name="Hugenholtz P."/>
            <person name="Yuan Z."/>
            <person name="Tyson G.W."/>
        </authorList>
    </citation>
    <scope>NUCLEOTIDE SEQUENCE [LARGE SCALE GENOMIC DNA]</scope>
    <source>
        <strain evidence="3 4">ANME-2d</strain>
    </source>
</reference>
<evidence type="ECO:0000259" key="2">
    <source>
        <dbReference type="PROSITE" id="PS50880"/>
    </source>
</evidence>
<comment type="caution">
    <text evidence="3">The sequence shown here is derived from an EMBL/GenBank/DDBJ whole genome shotgun (WGS) entry which is preliminary data.</text>
</comment>
<dbReference type="Gene3D" id="3.40.1360.10">
    <property type="match status" value="1"/>
</dbReference>
<dbReference type="InterPro" id="IPR022972">
    <property type="entry name" value="UPF0292"/>
</dbReference>
<accession>A0A062VE64</accession>
<comment type="similarity">
    <text evidence="1">Belongs to the UPF0292 family.</text>
</comment>
<dbReference type="Proteomes" id="UP000027153">
    <property type="component" value="Unassembled WGS sequence"/>
</dbReference>
<evidence type="ECO:0000313" key="4">
    <source>
        <dbReference type="Proteomes" id="UP000027153"/>
    </source>
</evidence>
<dbReference type="SUPFAM" id="SSF110455">
    <property type="entry name" value="Toprim domain"/>
    <property type="match status" value="1"/>
</dbReference>
<dbReference type="Pfam" id="PF01751">
    <property type="entry name" value="Toprim"/>
    <property type="match status" value="1"/>
</dbReference>
<dbReference type="EMBL" id="JMIY01000001">
    <property type="protein sequence ID" value="KCZ73460.1"/>
    <property type="molecule type" value="Genomic_DNA"/>
</dbReference>
<evidence type="ECO:0000313" key="3">
    <source>
        <dbReference type="EMBL" id="KCZ73460.1"/>
    </source>
</evidence>
<protein>
    <recommendedName>
        <fullName evidence="1">UPF0292 protein ANME2D_00528</fullName>
    </recommendedName>
</protein>
<dbReference type="AlphaFoldDB" id="A0A062VE64"/>
<organism evidence="3 4">
    <name type="scientific">Candidatus Methanoperedens nitratireducens</name>
    <dbReference type="NCBI Taxonomy" id="1392998"/>
    <lineage>
        <taxon>Archaea</taxon>
        <taxon>Methanobacteriati</taxon>
        <taxon>Methanobacteriota</taxon>
        <taxon>Stenosarchaea group</taxon>
        <taxon>Methanomicrobia</taxon>
        <taxon>Methanosarcinales</taxon>
        <taxon>ANME-2 cluster</taxon>
        <taxon>Candidatus Methanoperedentaceae</taxon>
        <taxon>Candidatus Methanoperedens</taxon>
    </lineage>
</organism>
<dbReference type="InterPro" id="IPR006171">
    <property type="entry name" value="TOPRIM_dom"/>
</dbReference>
<sequence length="139" mass="16001">MNIKTLEDIERLESIEEIILELKTLADSGAIIVVEGRRDVESLRSLGIKGDIRLASQQPLLEFTELLSKSGKEIILLTDWDKKGGIMARKIIYYLLTDGIMPNTDIRSKIRNLVKKRIKDVESLNNYVNKLRYELQDKK</sequence>
<feature type="domain" description="Toprim" evidence="2">
    <location>
        <begin position="29"/>
        <end position="115"/>
    </location>
</feature>
<dbReference type="PANTHER" id="PTHR39964:SF2">
    <property type="entry name" value="UPF0292 PROTEIN MJ1624"/>
    <property type="match status" value="1"/>
</dbReference>
<evidence type="ECO:0000256" key="1">
    <source>
        <dbReference type="HAMAP-Rule" id="MF_01095"/>
    </source>
</evidence>
<dbReference type="PROSITE" id="PS50880">
    <property type="entry name" value="TOPRIM"/>
    <property type="match status" value="1"/>
</dbReference>
<gene>
    <name evidence="3" type="ORF">ANME2D_00528</name>
</gene>
<dbReference type="RefSeq" id="WP_048088933.1">
    <property type="nucleotide sequence ID" value="NZ_JMIY01000001.1"/>
</dbReference>
<dbReference type="PANTHER" id="PTHR39964">
    <property type="entry name" value="UPF0292 PROTEIN TK1411"/>
    <property type="match status" value="1"/>
</dbReference>
<dbReference type="SMART" id="SM00493">
    <property type="entry name" value="TOPRIM"/>
    <property type="match status" value="1"/>
</dbReference>
<keyword evidence="4" id="KW-1185">Reference proteome</keyword>
<dbReference type="OrthoDB" id="56459at2157"/>